<sequence length="198" mass="22928">MPIYSYFAETNLCLQRLLAHYIYKIVFPASALSILAVVAIFIRIEEVERLRFGMTIFLSIYGRDAARKYFLQLMCSTFVAAFNSVFLSYFGSRSEIAKCTCPLNSIHPTSDDSFYKRDQVIAFNDKQIDTDDTKHETLVLHDNTTNHWVIIGYKRLRNYFRPLQIFDLVTLLSCLKTTIYAHIELFIVMNDNTCSNVA</sequence>
<dbReference type="SUPFAM" id="SSF90112">
    <property type="entry name" value="Neurotransmitter-gated ion-channel transmembrane pore"/>
    <property type="match status" value="1"/>
</dbReference>
<keyword evidence="1" id="KW-0472">Membrane</keyword>
<organism evidence="2 3">
    <name type="scientific">Mytilus coruscus</name>
    <name type="common">Sea mussel</name>
    <dbReference type="NCBI Taxonomy" id="42192"/>
    <lineage>
        <taxon>Eukaryota</taxon>
        <taxon>Metazoa</taxon>
        <taxon>Spiralia</taxon>
        <taxon>Lophotrochozoa</taxon>
        <taxon>Mollusca</taxon>
        <taxon>Bivalvia</taxon>
        <taxon>Autobranchia</taxon>
        <taxon>Pteriomorphia</taxon>
        <taxon>Mytilida</taxon>
        <taxon>Mytiloidea</taxon>
        <taxon>Mytilidae</taxon>
        <taxon>Mytilinae</taxon>
        <taxon>Mytilus</taxon>
    </lineage>
</organism>
<evidence type="ECO:0000256" key="1">
    <source>
        <dbReference type="SAM" id="Phobius"/>
    </source>
</evidence>
<feature type="transmembrane region" description="Helical" evidence="1">
    <location>
        <begin position="69"/>
        <end position="91"/>
    </location>
</feature>
<dbReference type="InterPro" id="IPR038050">
    <property type="entry name" value="Neuro_actylchol_rec"/>
</dbReference>
<name>A0A6J8A0P3_MYTCO</name>
<dbReference type="InterPro" id="IPR036719">
    <property type="entry name" value="Neuro-gated_channel_TM_sf"/>
</dbReference>
<reference evidence="2 3" key="1">
    <citation type="submission" date="2020-06" db="EMBL/GenBank/DDBJ databases">
        <authorList>
            <person name="Li R."/>
            <person name="Bekaert M."/>
        </authorList>
    </citation>
    <scope>NUCLEOTIDE SEQUENCE [LARGE SCALE GENOMIC DNA]</scope>
    <source>
        <strain evidence="3">wild</strain>
    </source>
</reference>
<dbReference type="EMBL" id="CACVKT020000418">
    <property type="protein sequence ID" value="CAC5358923.1"/>
    <property type="molecule type" value="Genomic_DNA"/>
</dbReference>
<feature type="transmembrane region" description="Helical" evidence="1">
    <location>
        <begin position="20"/>
        <end position="42"/>
    </location>
</feature>
<dbReference type="AlphaFoldDB" id="A0A6J8A0P3"/>
<keyword evidence="1" id="KW-0812">Transmembrane</keyword>
<gene>
    <name evidence="2" type="ORF">MCOR_1972</name>
</gene>
<evidence type="ECO:0000313" key="3">
    <source>
        <dbReference type="Proteomes" id="UP000507470"/>
    </source>
</evidence>
<proteinExistence type="predicted"/>
<dbReference type="GO" id="GO:0016020">
    <property type="term" value="C:membrane"/>
    <property type="evidence" value="ECO:0007669"/>
    <property type="project" value="InterPro"/>
</dbReference>
<dbReference type="Proteomes" id="UP000507470">
    <property type="component" value="Unassembled WGS sequence"/>
</dbReference>
<protein>
    <submittedName>
        <fullName evidence="2">Uncharacterized protein</fullName>
    </submittedName>
</protein>
<keyword evidence="3" id="KW-1185">Reference proteome</keyword>
<accession>A0A6J8A0P3</accession>
<keyword evidence="1" id="KW-1133">Transmembrane helix</keyword>
<evidence type="ECO:0000313" key="2">
    <source>
        <dbReference type="EMBL" id="CAC5358923.1"/>
    </source>
</evidence>
<dbReference type="GO" id="GO:0006811">
    <property type="term" value="P:monoatomic ion transport"/>
    <property type="evidence" value="ECO:0007669"/>
    <property type="project" value="InterPro"/>
</dbReference>
<dbReference type="Gene3D" id="1.20.58.390">
    <property type="entry name" value="Neurotransmitter-gated ion-channel transmembrane domain"/>
    <property type="match status" value="1"/>
</dbReference>